<feature type="domain" description="Bacterial toxin RNase RnlA/LsoA DBD" evidence="2">
    <location>
        <begin position="191"/>
        <end position="312"/>
    </location>
</feature>
<dbReference type="Gene3D" id="6.10.250.2650">
    <property type="match status" value="1"/>
</dbReference>
<dbReference type="EC" id="3.1.-.-" evidence="5"/>
<evidence type="ECO:0000259" key="1">
    <source>
        <dbReference type="Pfam" id="PF15935"/>
    </source>
</evidence>
<dbReference type="InterPro" id="IPR045837">
    <property type="entry name" value="RnlA_toxin_N"/>
</dbReference>
<dbReference type="Pfam" id="PF19417">
    <property type="entry name" value="RnlA_toxin_N"/>
    <property type="match status" value="1"/>
</dbReference>
<feature type="domain" description="Bacterial toxin RNase RnlA/LsoA N-terminal" evidence="3">
    <location>
        <begin position="6"/>
        <end position="80"/>
    </location>
</feature>
<dbReference type="Pfam" id="PF19034">
    <property type="entry name" value="RnlA-toxin_DBD"/>
    <property type="match status" value="1"/>
</dbReference>
<dbReference type="SMR" id="A0A2G9BMG8"/>
<evidence type="ECO:0000313" key="4">
    <source>
        <dbReference type="EMBL" id="EFM1448812.1"/>
    </source>
</evidence>
<name>A0A2G9BMG8_ECOLX</name>
<evidence type="ECO:0000259" key="3">
    <source>
        <dbReference type="Pfam" id="PF19417"/>
    </source>
</evidence>
<dbReference type="GO" id="GO:0016787">
    <property type="term" value="F:hydrolase activity"/>
    <property type="evidence" value="ECO:0007669"/>
    <property type="project" value="UniProtKB-KW"/>
</dbReference>
<geneLocation type="plasmid" evidence="6">
    <name>rcs35_pii</name>
</geneLocation>
<feature type="domain" description="Bacterial toxin RNase RnlA/LsoA N-terminal repeated" evidence="1">
    <location>
        <begin position="90"/>
        <end position="174"/>
    </location>
</feature>
<reference evidence="5" key="2">
    <citation type="submission" date="2018-02" db="EMBL/GenBank/DDBJ databases">
        <authorList>
            <person name="Cohen D.B."/>
            <person name="Kent A.D."/>
        </authorList>
    </citation>
    <scope>NUCLEOTIDE SEQUENCE</scope>
    <source>
        <strain evidence="5">565</strain>
    </source>
</reference>
<dbReference type="InterPro" id="IPR043994">
    <property type="entry name" value="RnlA/LsoA-toxin_DBD"/>
</dbReference>
<dbReference type="InterPro" id="IPR031845">
    <property type="entry name" value="RnlA_toxin_NRD"/>
</dbReference>
<dbReference type="EMBL" id="AATJYL010000128">
    <property type="protein sequence ID" value="EFM1448812.1"/>
    <property type="molecule type" value="Genomic_DNA"/>
</dbReference>
<accession>A0A2G9BMG8</accession>
<evidence type="ECO:0000313" key="5">
    <source>
        <dbReference type="EMBL" id="SPD97381.1"/>
    </source>
</evidence>
<protein>
    <submittedName>
        <fullName evidence="4">Type II toxin-antitoxin system mRNA endoribonuclease LsoA</fullName>
    </submittedName>
    <submittedName>
        <fullName evidence="5">mRNA endoribonuclease LsoA, toxine</fullName>
        <ecNumber evidence="5">3.1.-.-</ecNumber>
    </submittedName>
</protein>
<dbReference type="GO" id="GO:0004521">
    <property type="term" value="F:RNA endonuclease activity"/>
    <property type="evidence" value="ECO:0007669"/>
    <property type="project" value="InterPro"/>
</dbReference>
<proteinExistence type="predicted"/>
<dbReference type="EMBL" id="LT985233">
    <property type="protein sequence ID" value="SPD97381.1"/>
    <property type="molecule type" value="Genomic_DNA"/>
</dbReference>
<sequence length="346" mass="39574">MAQNPFKALNINIDKIESALTQNGVTNYSSNVKNERETHISGTYKGIDFLIKLMPSGGNTTIGRASGQNNTYFDEIALIIKENCLYSDTKNFEYTIPKFSDDDRANLFEFLSEEGITITEDNNNDPNCKHQYIMTTSNGDRVRAKIYKRGSIQFQGKYLQIASLINDFMCSILNMKEIVEQKNKEFNVDIKKETIESELHSKLPKSIDKIHEDIKKQLSCSLIMKKIDVEMEDYSTYCFSALRAIEGFIYQILNDVCNPSSSKNLGEYFTENKPKYIIREIHQETINGEIAEVLCECYTYWHENRHGLFHMKPGIADTKTINKLESIAIIDTVCQLIDGGVARLKL</sequence>
<dbReference type="RefSeq" id="WP_000068433.1">
    <property type="nucleotide sequence ID" value="NZ_BDPP01000081.1"/>
</dbReference>
<evidence type="ECO:0000313" key="7">
    <source>
        <dbReference type="Proteomes" id="UP000519182"/>
    </source>
</evidence>
<keyword evidence="5" id="KW-0614">Plasmid</keyword>
<dbReference type="Pfam" id="PF15935">
    <property type="entry name" value="RnlA_toxin"/>
    <property type="match status" value="1"/>
</dbReference>
<dbReference type="Proteomes" id="UP000309923">
    <property type="component" value="Plasmid RCS35_pII"/>
</dbReference>
<organism evidence="5 6">
    <name type="scientific">Escherichia coli</name>
    <dbReference type="NCBI Taxonomy" id="562"/>
    <lineage>
        <taxon>Bacteria</taxon>
        <taxon>Pseudomonadati</taxon>
        <taxon>Pseudomonadota</taxon>
        <taxon>Gammaproteobacteria</taxon>
        <taxon>Enterobacterales</taxon>
        <taxon>Enterobacteriaceae</taxon>
        <taxon>Escherichia</taxon>
    </lineage>
</organism>
<keyword evidence="5" id="KW-0378">Hydrolase</keyword>
<evidence type="ECO:0000313" key="6">
    <source>
        <dbReference type="Proteomes" id="UP000309923"/>
    </source>
</evidence>
<dbReference type="Proteomes" id="UP000519182">
    <property type="component" value="Unassembled WGS sequence"/>
</dbReference>
<dbReference type="AlphaFoldDB" id="A0A2G9BMG8"/>
<geneLocation type="plasmid" evidence="5">
    <name>RCS35_pII</name>
</geneLocation>
<gene>
    <name evidence="5" type="primary">lsoA</name>
    <name evidence="4" type="ORF">HEP34_005308</name>
    <name evidence="5" type="ORF">RCS35_PII0012</name>
</gene>
<evidence type="ECO:0000259" key="2">
    <source>
        <dbReference type="Pfam" id="PF19034"/>
    </source>
</evidence>
<reference evidence="6" key="1">
    <citation type="submission" date="2018-02" db="EMBL/GenBank/DDBJ databases">
        <authorList>
            <person name="Cea G.-C."/>
            <person name="William W."/>
        </authorList>
    </citation>
    <scope>NUCLEOTIDE SEQUENCE [LARGE SCALE GENOMIC DNA]</scope>
    <source>
        <strain evidence="6">565</strain>
        <plasmid evidence="6">rcs35_pii</plasmid>
    </source>
</reference>
<reference evidence="4 7" key="3">
    <citation type="submission" date="2020-04" db="EMBL/GenBank/DDBJ databases">
        <authorList>
            <consortium name="GenomeTrakr network: Whole genome sequencing for foodborne pathogen traceback"/>
        </authorList>
    </citation>
    <scope>NUCLEOTIDE SEQUENCE [LARGE SCALE GENOMIC DNA]</scope>
    <source>
        <strain evidence="4 7">PSU-2464</strain>
    </source>
</reference>